<gene>
    <name evidence="2" type="ordered locus">Caci_2783</name>
</gene>
<dbReference type="PROSITE" id="PS51257">
    <property type="entry name" value="PROKAR_LIPOPROTEIN"/>
    <property type="match status" value="1"/>
</dbReference>
<dbReference type="HOGENOM" id="CLU_031285_12_1_11"/>
<name>C7Q121_CATAD</name>
<evidence type="ECO:0000313" key="3">
    <source>
        <dbReference type="Proteomes" id="UP000000851"/>
    </source>
</evidence>
<dbReference type="AlphaFoldDB" id="C7Q121"/>
<dbReference type="KEGG" id="cai:Caci_2783"/>
<reference evidence="2 3" key="1">
    <citation type="journal article" date="2009" name="Stand. Genomic Sci.">
        <title>Complete genome sequence of Catenulispora acidiphila type strain (ID 139908).</title>
        <authorList>
            <person name="Copeland A."/>
            <person name="Lapidus A."/>
            <person name="Glavina Del Rio T."/>
            <person name="Nolan M."/>
            <person name="Lucas S."/>
            <person name="Chen F."/>
            <person name="Tice H."/>
            <person name="Cheng J.F."/>
            <person name="Bruce D."/>
            <person name="Goodwin L."/>
            <person name="Pitluck S."/>
            <person name="Mikhailova N."/>
            <person name="Pati A."/>
            <person name="Ivanova N."/>
            <person name="Mavromatis K."/>
            <person name="Chen A."/>
            <person name="Palaniappan K."/>
            <person name="Chain P."/>
            <person name="Land M."/>
            <person name="Hauser L."/>
            <person name="Chang Y.J."/>
            <person name="Jeffries C.D."/>
            <person name="Chertkov O."/>
            <person name="Brettin T."/>
            <person name="Detter J.C."/>
            <person name="Han C."/>
            <person name="Ali Z."/>
            <person name="Tindall B.J."/>
            <person name="Goker M."/>
            <person name="Bristow J."/>
            <person name="Eisen J.A."/>
            <person name="Markowitz V."/>
            <person name="Hugenholtz P."/>
            <person name="Kyrpides N.C."/>
            <person name="Klenk H.P."/>
        </authorList>
    </citation>
    <scope>NUCLEOTIDE SEQUENCE [LARGE SCALE GENOMIC DNA]</scope>
    <source>
        <strain evidence="3">DSM 44928 / JCM 14897 / NBRC 102108 / NRRL B-24433 / ID139908</strain>
    </source>
</reference>
<keyword evidence="3" id="KW-1185">Reference proteome</keyword>
<dbReference type="InParanoid" id="C7Q121"/>
<evidence type="ECO:0000313" key="2">
    <source>
        <dbReference type="EMBL" id="ACU71696.1"/>
    </source>
</evidence>
<dbReference type="STRING" id="479433.Caci_2783"/>
<dbReference type="Gene3D" id="3.40.190.10">
    <property type="entry name" value="Periplasmic binding protein-like II"/>
    <property type="match status" value="2"/>
</dbReference>
<dbReference type="InterPro" id="IPR050490">
    <property type="entry name" value="Bact_solute-bd_prot1"/>
</dbReference>
<dbReference type="OrthoDB" id="358201at2"/>
<dbReference type="Proteomes" id="UP000000851">
    <property type="component" value="Chromosome"/>
</dbReference>
<feature type="signal peptide" evidence="1">
    <location>
        <begin position="1"/>
        <end position="26"/>
    </location>
</feature>
<dbReference type="PANTHER" id="PTHR43649">
    <property type="entry name" value="ARABINOSE-BINDING PROTEIN-RELATED"/>
    <property type="match status" value="1"/>
</dbReference>
<dbReference type="InterPro" id="IPR006059">
    <property type="entry name" value="SBP"/>
</dbReference>
<sequence length="431" mass="46337" precursor="true">MFLSRSSRRRAVAISAALAAVSLGVAGCGKSTASGSSSKVLKLWHYEAADSAMGVAWNQAIKEFEQKHPGVTVRFEQKTFEQLEKTAPMVLNSSDAPDILEYNKGDATAGLLAKQGLLTDLSGAVAQYGWDKKITGNIAATSRYTNGVMGSGPWYGIPDYGEYGMVYYNKDMFAKYGVKVPTTFAEFTAAMDTFVKAGVTPLASAGAEYPAQQYLYNLALSKADQNWVNQYQIAGKADFKDAAWTGAATTLADWVKKGYIAKDSVSQKATDMGNAFESGKSPMMVSGSWWYGTFESEIKGFAWDTFLWPGNKLVPGSGGNLWVIPKNSKNAALAEDFIDITLQPDIQALLANKGAVPVAANASDITDPKAKELVQNFQTLQASNGLAYYPDWPVPGFYDNLTAATQDLMNGKSPDSVLSGLQSAYNQGLSQ</sequence>
<feature type="chain" id="PRO_5039075125" evidence="1">
    <location>
        <begin position="27"/>
        <end position="431"/>
    </location>
</feature>
<dbReference type="PANTHER" id="PTHR43649:SF14">
    <property type="entry name" value="BLR3389 PROTEIN"/>
    <property type="match status" value="1"/>
</dbReference>
<protein>
    <submittedName>
        <fullName evidence="2">Extracellular solute-binding protein family 1</fullName>
    </submittedName>
</protein>
<accession>C7Q121</accession>
<dbReference type="EMBL" id="CP001700">
    <property type="protein sequence ID" value="ACU71696.1"/>
    <property type="molecule type" value="Genomic_DNA"/>
</dbReference>
<dbReference type="RefSeq" id="WP_012786989.1">
    <property type="nucleotide sequence ID" value="NC_013131.1"/>
</dbReference>
<organism evidence="2 3">
    <name type="scientific">Catenulispora acidiphila (strain DSM 44928 / JCM 14897 / NBRC 102108 / NRRL B-24433 / ID139908)</name>
    <dbReference type="NCBI Taxonomy" id="479433"/>
    <lineage>
        <taxon>Bacteria</taxon>
        <taxon>Bacillati</taxon>
        <taxon>Actinomycetota</taxon>
        <taxon>Actinomycetes</taxon>
        <taxon>Catenulisporales</taxon>
        <taxon>Catenulisporaceae</taxon>
        <taxon>Catenulispora</taxon>
    </lineage>
</organism>
<evidence type="ECO:0000256" key="1">
    <source>
        <dbReference type="SAM" id="SignalP"/>
    </source>
</evidence>
<proteinExistence type="predicted"/>
<dbReference type="eggNOG" id="COG1653">
    <property type="taxonomic scope" value="Bacteria"/>
</dbReference>
<dbReference type="Pfam" id="PF01547">
    <property type="entry name" value="SBP_bac_1"/>
    <property type="match status" value="1"/>
</dbReference>
<keyword evidence="1" id="KW-0732">Signal</keyword>
<dbReference type="SUPFAM" id="SSF53850">
    <property type="entry name" value="Periplasmic binding protein-like II"/>
    <property type="match status" value="1"/>
</dbReference>